<protein>
    <recommendedName>
        <fullName evidence="5">Tetraspanin Tsp3</fullName>
    </recommendedName>
</protein>
<keyword evidence="2" id="KW-0472">Membrane</keyword>
<evidence type="ECO:0000256" key="1">
    <source>
        <dbReference type="SAM" id="MobiDB-lite"/>
    </source>
</evidence>
<reference evidence="3" key="1">
    <citation type="journal article" date="2020" name="Stud. Mycol.">
        <title>101 Dothideomycetes genomes: a test case for predicting lifestyles and emergence of pathogens.</title>
        <authorList>
            <person name="Haridas S."/>
            <person name="Albert R."/>
            <person name="Binder M."/>
            <person name="Bloem J."/>
            <person name="Labutti K."/>
            <person name="Salamov A."/>
            <person name="Andreopoulos B."/>
            <person name="Baker S."/>
            <person name="Barry K."/>
            <person name="Bills G."/>
            <person name="Bluhm B."/>
            <person name="Cannon C."/>
            <person name="Castanera R."/>
            <person name="Culley D."/>
            <person name="Daum C."/>
            <person name="Ezra D."/>
            <person name="Gonzalez J."/>
            <person name="Henrissat B."/>
            <person name="Kuo A."/>
            <person name="Liang C."/>
            <person name="Lipzen A."/>
            <person name="Lutzoni F."/>
            <person name="Magnuson J."/>
            <person name="Mondo S."/>
            <person name="Nolan M."/>
            <person name="Ohm R."/>
            <person name="Pangilinan J."/>
            <person name="Park H.-J."/>
            <person name="Ramirez L."/>
            <person name="Alfaro M."/>
            <person name="Sun H."/>
            <person name="Tritt A."/>
            <person name="Yoshinaga Y."/>
            <person name="Zwiers L.-H."/>
            <person name="Turgeon B."/>
            <person name="Goodwin S."/>
            <person name="Spatafora J."/>
            <person name="Crous P."/>
            <person name="Grigoriev I."/>
        </authorList>
    </citation>
    <scope>NUCLEOTIDE SEQUENCE</scope>
    <source>
        <strain evidence="3">CBS 279.74</strain>
    </source>
</reference>
<evidence type="ECO:0000313" key="4">
    <source>
        <dbReference type="Proteomes" id="UP000799428"/>
    </source>
</evidence>
<feature type="region of interest" description="Disordered" evidence="1">
    <location>
        <begin position="283"/>
        <end position="303"/>
    </location>
</feature>
<accession>A0A6G1K6R0</accession>
<feature type="region of interest" description="Disordered" evidence="1">
    <location>
        <begin position="257"/>
        <end position="276"/>
    </location>
</feature>
<feature type="transmembrane region" description="Helical" evidence="2">
    <location>
        <begin position="185"/>
        <end position="206"/>
    </location>
</feature>
<proteinExistence type="predicted"/>
<name>A0A6G1K6R0_9PLEO</name>
<sequence length="303" mass="33441">MAYTRKQLVTCVSLVYLLLATALSGYASSRTNRLSSPISDVLCGFATSLPLVAGALLEGGYHLTRRQESQKGMSRGSTPRPPLIIIANTIIFIYSSVVITLLGTHAAPPSGLDCRLKEKWNGMFHRKDVDAIRSIQDAFNCCGFMNSHDQAWPFPGKGTTINACEAAFKRTTGCFGPWKREEQNMAGLLIGVIGMVFVWQFAIIATPTKRESWLHRVLPDRVSRFVSDEEHGSSNGHRRAIDYLPNFNNYSDNVAEEISEDEEDATPQRTIGGGVGKVKNALTSAEHEEEQHPALENAWARNN</sequence>
<keyword evidence="4" id="KW-1185">Reference proteome</keyword>
<organism evidence="3 4">
    <name type="scientific">Pleomassaria siparia CBS 279.74</name>
    <dbReference type="NCBI Taxonomy" id="1314801"/>
    <lineage>
        <taxon>Eukaryota</taxon>
        <taxon>Fungi</taxon>
        <taxon>Dikarya</taxon>
        <taxon>Ascomycota</taxon>
        <taxon>Pezizomycotina</taxon>
        <taxon>Dothideomycetes</taxon>
        <taxon>Pleosporomycetidae</taxon>
        <taxon>Pleosporales</taxon>
        <taxon>Pleomassariaceae</taxon>
        <taxon>Pleomassaria</taxon>
    </lineage>
</organism>
<evidence type="ECO:0000256" key="2">
    <source>
        <dbReference type="SAM" id="Phobius"/>
    </source>
</evidence>
<gene>
    <name evidence="3" type="ORF">K504DRAFT_468829</name>
</gene>
<dbReference type="EMBL" id="MU005772">
    <property type="protein sequence ID" value="KAF2708498.1"/>
    <property type="molecule type" value="Genomic_DNA"/>
</dbReference>
<keyword evidence="2" id="KW-1133">Transmembrane helix</keyword>
<feature type="transmembrane region" description="Helical" evidence="2">
    <location>
        <begin position="37"/>
        <end position="61"/>
    </location>
</feature>
<keyword evidence="2" id="KW-0812">Transmembrane</keyword>
<dbReference type="Proteomes" id="UP000799428">
    <property type="component" value="Unassembled WGS sequence"/>
</dbReference>
<evidence type="ECO:0000313" key="3">
    <source>
        <dbReference type="EMBL" id="KAF2708498.1"/>
    </source>
</evidence>
<evidence type="ECO:0008006" key="5">
    <source>
        <dbReference type="Google" id="ProtNLM"/>
    </source>
</evidence>
<dbReference type="AlphaFoldDB" id="A0A6G1K6R0"/>
<dbReference type="OrthoDB" id="71600at2759"/>
<feature type="transmembrane region" description="Helical" evidence="2">
    <location>
        <begin position="82"/>
        <end position="102"/>
    </location>
</feature>